<proteinExistence type="inferred from homology"/>
<dbReference type="Ensembl" id="ENSCLMT00005013080.1">
    <property type="protein sequence ID" value="ENSCLMP00005012202.1"/>
    <property type="gene ID" value="ENSCLMG00005006538.1"/>
</dbReference>
<sequence>MSMKVWTQPPAVRVSCEDDEWTSGICECCLEMNDCCYGFWCCPCFACRTSRLLGHSLCLPLLDVCGCIRPISTAMRVHVRQRYGIRGSLCTDCLSSSFCPSCVWCQMSREMKYRTLPTTLGDILRRDDDIIRRDDDIIRR</sequence>
<protein>
    <recommendedName>
        <fullName evidence="4">Plac8 onzin related protein 2</fullName>
    </recommendedName>
</protein>
<dbReference type="InterPro" id="IPR006461">
    <property type="entry name" value="PLAC_motif_containing"/>
</dbReference>
<evidence type="ECO:0000313" key="3">
    <source>
        <dbReference type="Proteomes" id="UP000694565"/>
    </source>
</evidence>
<dbReference type="GeneTree" id="ENSGT00940000163701"/>
<evidence type="ECO:0000256" key="1">
    <source>
        <dbReference type="ARBA" id="ARBA00009024"/>
    </source>
</evidence>
<accession>A0A8C2X593</accession>
<dbReference type="PANTHER" id="PTHR15907">
    <property type="entry name" value="DUF614 FAMILY PROTEIN-RELATED"/>
    <property type="match status" value="1"/>
</dbReference>
<organism evidence="2 3">
    <name type="scientific">Cyclopterus lumpus</name>
    <name type="common">Lumpsucker</name>
    <dbReference type="NCBI Taxonomy" id="8103"/>
    <lineage>
        <taxon>Eukaryota</taxon>
        <taxon>Metazoa</taxon>
        <taxon>Chordata</taxon>
        <taxon>Craniata</taxon>
        <taxon>Vertebrata</taxon>
        <taxon>Euteleostomi</taxon>
        <taxon>Actinopterygii</taxon>
        <taxon>Neopterygii</taxon>
        <taxon>Teleostei</taxon>
        <taxon>Neoteleostei</taxon>
        <taxon>Acanthomorphata</taxon>
        <taxon>Eupercaria</taxon>
        <taxon>Perciformes</taxon>
        <taxon>Cottioidei</taxon>
        <taxon>Cottales</taxon>
        <taxon>Cyclopteridae</taxon>
        <taxon>Cyclopterus</taxon>
    </lineage>
</organism>
<dbReference type="KEGG" id="clum:117743259"/>
<dbReference type="RefSeq" id="XP_034407006.1">
    <property type="nucleotide sequence ID" value="XM_034551115.1"/>
</dbReference>
<dbReference type="RefSeq" id="XP_034407007.1">
    <property type="nucleotide sequence ID" value="XM_034551116.1"/>
</dbReference>
<reference evidence="2" key="2">
    <citation type="submission" date="2025-09" db="UniProtKB">
        <authorList>
            <consortium name="Ensembl"/>
        </authorList>
    </citation>
    <scope>IDENTIFICATION</scope>
</reference>
<dbReference type="AlphaFoldDB" id="A0A8C2X593"/>
<keyword evidence="3" id="KW-1185">Reference proteome</keyword>
<name>A0A8C2X593_CYCLU</name>
<dbReference type="Pfam" id="PF04749">
    <property type="entry name" value="PLAC8"/>
    <property type="match status" value="1"/>
</dbReference>
<dbReference type="OrthoDB" id="1045822at2759"/>
<dbReference type="Proteomes" id="UP000694565">
    <property type="component" value="Unplaced"/>
</dbReference>
<dbReference type="GeneID" id="117743259"/>
<evidence type="ECO:0000313" key="2">
    <source>
        <dbReference type="Ensembl" id="ENSCLMP00005012202.1"/>
    </source>
</evidence>
<comment type="similarity">
    <text evidence="1">Belongs to the cornifelin family.</text>
</comment>
<dbReference type="NCBIfam" id="TIGR01571">
    <property type="entry name" value="A_thal_Cys_rich"/>
    <property type="match status" value="1"/>
</dbReference>
<reference evidence="2" key="1">
    <citation type="submission" date="2025-08" db="UniProtKB">
        <authorList>
            <consortium name="Ensembl"/>
        </authorList>
    </citation>
    <scope>IDENTIFICATION</scope>
</reference>
<gene>
    <name evidence="2" type="primary">LOC117743259</name>
</gene>
<evidence type="ECO:0008006" key="4">
    <source>
        <dbReference type="Google" id="ProtNLM"/>
    </source>
</evidence>